<name>A0A1N6GW93_9BURK</name>
<reference evidence="1 2" key="1">
    <citation type="submission" date="2016-11" db="EMBL/GenBank/DDBJ databases">
        <authorList>
            <person name="Jaros S."/>
            <person name="Januszkiewicz K."/>
            <person name="Wedrychowicz H."/>
        </authorList>
    </citation>
    <scope>NUCLEOTIDE SEQUENCE [LARGE SCALE GENOMIC DNA]</scope>
    <source>
        <strain evidence="1 2">GAS86</strain>
    </source>
</reference>
<sequence length="253" mass="29168">MNRDIDELTRAIIARYELKAIEDVLQIIPLHMCHITQEPEVFKTWPANLVRLTYPRVEWPAHEAVYARYRDEVIPSLSLGDYLSAFIEPDRPRLPCFCTEMSDVAGTLVSALLAQPVYAIRKIYVNYLYLPQPWHSLNALVTGGRIRYFDSSAYRQVFDKSRRKFVRPDQLPGFDKADVEPRFLVSDNWLQSEPFARTISLMGEAINDSFYPNPIDSDKPDEYLRIYGQARRTEHVPRNDASLACMPAQGDAP</sequence>
<organism evidence="1 2">
    <name type="scientific">Paraburkholderia phenazinium</name>
    <dbReference type="NCBI Taxonomy" id="60549"/>
    <lineage>
        <taxon>Bacteria</taxon>
        <taxon>Pseudomonadati</taxon>
        <taxon>Pseudomonadota</taxon>
        <taxon>Betaproteobacteria</taxon>
        <taxon>Burkholderiales</taxon>
        <taxon>Burkholderiaceae</taxon>
        <taxon>Paraburkholderia</taxon>
    </lineage>
</organism>
<dbReference type="EMBL" id="FSRM01000001">
    <property type="protein sequence ID" value="SIO11823.1"/>
    <property type="molecule type" value="Genomic_DNA"/>
</dbReference>
<dbReference type="Proteomes" id="UP000184693">
    <property type="component" value="Unassembled WGS sequence"/>
</dbReference>
<protein>
    <submittedName>
        <fullName evidence="1">Uncharacterized protein</fullName>
    </submittedName>
</protein>
<accession>A0A1N6GW93</accession>
<proteinExistence type="predicted"/>
<dbReference type="RefSeq" id="WP_174567512.1">
    <property type="nucleotide sequence ID" value="NZ_FSRM01000001.1"/>
</dbReference>
<gene>
    <name evidence="1" type="ORF">SAMN05444168_2748</name>
</gene>
<dbReference type="AlphaFoldDB" id="A0A1N6GW93"/>
<evidence type="ECO:0000313" key="2">
    <source>
        <dbReference type="Proteomes" id="UP000184693"/>
    </source>
</evidence>
<evidence type="ECO:0000313" key="1">
    <source>
        <dbReference type="EMBL" id="SIO11823.1"/>
    </source>
</evidence>